<organism evidence="2 3">
    <name type="scientific">Sphingobacterium pedocola</name>
    <dbReference type="NCBI Taxonomy" id="2082722"/>
    <lineage>
        <taxon>Bacteria</taxon>
        <taxon>Pseudomonadati</taxon>
        <taxon>Bacteroidota</taxon>
        <taxon>Sphingobacteriia</taxon>
        <taxon>Sphingobacteriales</taxon>
        <taxon>Sphingobacteriaceae</taxon>
        <taxon>Sphingobacterium</taxon>
    </lineage>
</organism>
<proteinExistence type="predicted"/>
<gene>
    <name evidence="2" type="ORF">C4F40_10515</name>
</gene>
<evidence type="ECO:0000313" key="3">
    <source>
        <dbReference type="Proteomes" id="UP000618319"/>
    </source>
</evidence>
<dbReference type="EMBL" id="PSKQ01000019">
    <property type="protein sequence ID" value="MBE8721156.1"/>
    <property type="molecule type" value="Genomic_DNA"/>
</dbReference>
<accession>A0ABR9T728</accession>
<keyword evidence="1" id="KW-1133">Transmembrane helix</keyword>
<evidence type="ECO:0000256" key="1">
    <source>
        <dbReference type="SAM" id="Phobius"/>
    </source>
</evidence>
<keyword evidence="1" id="KW-0812">Transmembrane</keyword>
<feature type="transmembrane region" description="Helical" evidence="1">
    <location>
        <begin position="82"/>
        <end position="100"/>
    </location>
</feature>
<protein>
    <recommendedName>
        <fullName evidence="4">FecR protein domain-containing protein</fullName>
    </recommendedName>
</protein>
<keyword evidence="1" id="KW-0472">Membrane</keyword>
<reference evidence="2 3" key="1">
    <citation type="submission" date="2018-02" db="EMBL/GenBank/DDBJ databases">
        <title>Sphingobacterium KA21.</title>
        <authorList>
            <person name="Vasarhelyi B.M."/>
            <person name="Deshmukh S."/>
            <person name="Balint B."/>
            <person name="Kukolya J."/>
        </authorList>
    </citation>
    <scope>NUCLEOTIDE SEQUENCE [LARGE SCALE GENOMIC DNA]</scope>
    <source>
        <strain evidence="2 3">Ka21</strain>
    </source>
</reference>
<dbReference type="RefSeq" id="WP_196938384.1">
    <property type="nucleotide sequence ID" value="NZ_MU158689.1"/>
</dbReference>
<name>A0ABR9T728_9SPHI</name>
<sequence length="223" mass="24968">MDISKELIAKYHQGRCSEQEKAQVEAWLNTDSEEVLSAPLEIADKNAIKEDIWGSLKAETIEKEPREKTAFNFINNLRLRSTYWGAAAVLVAGFICFWVLDSGKTPFNNRIKSDQTVAGSGIAGVSVVTGENSKANFIDKLELVNFCGTVKVTVNKTMRLAFAAKNSYDNKEYRKEMQVNAGETYFALDLGDHKNREIIVKSERDLNDLPPLLQNSLRAQFGI</sequence>
<keyword evidence="3" id="KW-1185">Reference proteome</keyword>
<comment type="caution">
    <text evidence="2">The sequence shown here is derived from an EMBL/GenBank/DDBJ whole genome shotgun (WGS) entry which is preliminary data.</text>
</comment>
<dbReference type="Proteomes" id="UP000618319">
    <property type="component" value="Unassembled WGS sequence"/>
</dbReference>
<evidence type="ECO:0008006" key="4">
    <source>
        <dbReference type="Google" id="ProtNLM"/>
    </source>
</evidence>
<evidence type="ECO:0000313" key="2">
    <source>
        <dbReference type="EMBL" id="MBE8721156.1"/>
    </source>
</evidence>